<dbReference type="RefSeq" id="XP_029241176.1">
    <property type="nucleotide sequence ID" value="XM_029378947.1"/>
</dbReference>
<evidence type="ECO:0000313" key="2">
    <source>
        <dbReference type="Proteomes" id="UP000283634"/>
    </source>
</evidence>
<keyword evidence="2" id="KW-1185">Reference proteome</keyword>
<dbReference type="GeneID" id="40325856"/>
<gene>
    <name evidence="1" type="ORF">TraAM80_01923</name>
</gene>
<reference evidence="1 2" key="1">
    <citation type="journal article" date="2018" name="BMC Genomics">
        <title>Genomic comparison of Trypanosoma conorhini and Trypanosoma rangeli to Trypanosoma cruzi strains of high and low virulence.</title>
        <authorList>
            <person name="Bradwell K.R."/>
            <person name="Koparde V.N."/>
            <person name="Matveyev A.V."/>
            <person name="Serrano M.G."/>
            <person name="Alves J.M."/>
            <person name="Parikh H."/>
            <person name="Huang B."/>
            <person name="Lee V."/>
            <person name="Espinosa-Alvarez O."/>
            <person name="Ortiz P.A."/>
            <person name="Costa-Martins A.G."/>
            <person name="Teixeira M.M."/>
            <person name="Buck G.A."/>
        </authorList>
    </citation>
    <scope>NUCLEOTIDE SEQUENCE [LARGE SCALE GENOMIC DNA]</scope>
    <source>
        <strain evidence="1 2">AM80</strain>
    </source>
</reference>
<sequence>MMEFFFRVDAFIPVYVQMYHVLRRLLEPSNPCGAMAVGVVLPTHHTGYFIDAVRRMRRGASRLPHSAGPGGGESVPPVLVYSPSPHDQPVSWLLLPCLIEKGKLQHDNAIGKNKNENKTKNTKA</sequence>
<organism evidence="1 2">
    <name type="scientific">Trypanosoma rangeli</name>
    <dbReference type="NCBI Taxonomy" id="5698"/>
    <lineage>
        <taxon>Eukaryota</taxon>
        <taxon>Discoba</taxon>
        <taxon>Euglenozoa</taxon>
        <taxon>Kinetoplastea</taxon>
        <taxon>Metakinetoplastina</taxon>
        <taxon>Trypanosomatida</taxon>
        <taxon>Trypanosomatidae</taxon>
        <taxon>Trypanosoma</taxon>
        <taxon>Herpetosoma</taxon>
    </lineage>
</organism>
<accession>A0A3R7NYJ7</accession>
<dbReference type="OrthoDB" id="250615at2759"/>
<dbReference type="Proteomes" id="UP000283634">
    <property type="component" value="Unassembled WGS sequence"/>
</dbReference>
<name>A0A3R7NYJ7_TRYRA</name>
<dbReference type="AlphaFoldDB" id="A0A3R7NYJ7"/>
<protein>
    <submittedName>
        <fullName evidence="1">Uncharacterized protein</fullName>
    </submittedName>
</protein>
<comment type="caution">
    <text evidence="1">The sequence shown here is derived from an EMBL/GenBank/DDBJ whole genome shotgun (WGS) entry which is preliminary data.</text>
</comment>
<evidence type="ECO:0000313" key="1">
    <source>
        <dbReference type="EMBL" id="RNF09789.1"/>
    </source>
</evidence>
<dbReference type="EMBL" id="MKGL01000042">
    <property type="protein sequence ID" value="RNF09789.1"/>
    <property type="molecule type" value="Genomic_DNA"/>
</dbReference>
<proteinExistence type="predicted"/>